<dbReference type="Pfam" id="PF13177">
    <property type="entry name" value="DNA_pol3_delta2"/>
    <property type="match status" value="1"/>
</dbReference>
<dbReference type="GO" id="GO:0006281">
    <property type="term" value="P:DNA repair"/>
    <property type="evidence" value="ECO:0007669"/>
    <property type="project" value="TreeGrafter"/>
</dbReference>
<evidence type="ECO:0000313" key="5">
    <source>
        <dbReference type="Proteomes" id="UP000002408"/>
    </source>
</evidence>
<proteinExistence type="predicted"/>
<dbReference type="InterPro" id="IPR050238">
    <property type="entry name" value="DNA_Rep/Repair_Clamp_Loader"/>
</dbReference>
<dbReference type="STRING" id="456442.Mboo_1664"/>
<dbReference type="GO" id="GO:0006261">
    <property type="term" value="P:DNA-templated DNA replication"/>
    <property type="evidence" value="ECO:0007669"/>
    <property type="project" value="TreeGrafter"/>
</dbReference>
<dbReference type="PANTHER" id="PTHR11669:SF20">
    <property type="entry name" value="REPLICATION FACTOR C SUBUNIT 4"/>
    <property type="match status" value="1"/>
</dbReference>
<dbReference type="GO" id="GO:0005663">
    <property type="term" value="C:DNA replication factor C complex"/>
    <property type="evidence" value="ECO:0007669"/>
    <property type="project" value="TreeGrafter"/>
</dbReference>
<dbReference type="HOGENOM" id="CLU_042324_2_1_2"/>
<name>A7I8X0_METB6</name>
<accession>A7I8X0</accession>
<dbReference type="SUPFAM" id="SSF52540">
    <property type="entry name" value="P-loop containing nucleoside triphosphate hydrolases"/>
    <property type="match status" value="1"/>
</dbReference>
<dbReference type="Gene3D" id="1.10.8.60">
    <property type="match status" value="1"/>
</dbReference>
<dbReference type="GO" id="GO:0005524">
    <property type="term" value="F:ATP binding"/>
    <property type="evidence" value="ECO:0007669"/>
    <property type="project" value="UniProtKB-KW"/>
</dbReference>
<evidence type="ECO:0000256" key="1">
    <source>
        <dbReference type="ARBA" id="ARBA00022705"/>
    </source>
</evidence>
<dbReference type="NCBIfam" id="NF009067">
    <property type="entry name" value="PRK12402.1"/>
    <property type="match status" value="1"/>
</dbReference>
<keyword evidence="5" id="KW-1185">Reference proteome</keyword>
<reference evidence="5" key="1">
    <citation type="journal article" date="2015" name="Microbiology">
        <title>Genome of Methanoregula boonei 6A8 reveals adaptations to oligotrophic peatland environments.</title>
        <authorList>
            <person name="Braeuer S."/>
            <person name="Cadillo-Quiroz H."/>
            <person name="Kyrpides N."/>
            <person name="Woyke T."/>
            <person name="Goodwin L."/>
            <person name="Detter C."/>
            <person name="Podell S."/>
            <person name="Yavitt J.B."/>
            <person name="Zinder S.H."/>
        </authorList>
    </citation>
    <scope>NUCLEOTIDE SEQUENCE [LARGE SCALE GENOMIC DNA]</scope>
    <source>
        <strain evidence="5">DSM 21154 / JCM 14090 / 6A8</strain>
    </source>
</reference>
<protein>
    <submittedName>
        <fullName evidence="4">Replication factor C subunit</fullName>
    </submittedName>
</protein>
<dbReference type="GO" id="GO:0003689">
    <property type="term" value="F:DNA clamp loader activity"/>
    <property type="evidence" value="ECO:0007669"/>
    <property type="project" value="TreeGrafter"/>
</dbReference>
<dbReference type="Gene3D" id="3.40.50.300">
    <property type="entry name" value="P-loop containing nucleotide triphosphate hydrolases"/>
    <property type="match status" value="1"/>
</dbReference>
<dbReference type="AlphaFoldDB" id="A7I8X0"/>
<keyword evidence="3" id="KW-0067">ATP-binding</keyword>
<dbReference type="Proteomes" id="UP000002408">
    <property type="component" value="Chromosome"/>
</dbReference>
<dbReference type="KEGG" id="mbn:Mboo_1664"/>
<dbReference type="OrthoDB" id="7928at2157"/>
<evidence type="ECO:0000313" key="4">
    <source>
        <dbReference type="EMBL" id="ABS56181.1"/>
    </source>
</evidence>
<evidence type="ECO:0000256" key="2">
    <source>
        <dbReference type="ARBA" id="ARBA00022741"/>
    </source>
</evidence>
<dbReference type="InterPro" id="IPR027417">
    <property type="entry name" value="P-loop_NTPase"/>
</dbReference>
<dbReference type="EMBL" id="CP000780">
    <property type="protein sequence ID" value="ABS56181.1"/>
    <property type="molecule type" value="Genomic_DNA"/>
</dbReference>
<dbReference type="CDD" id="cd00009">
    <property type="entry name" value="AAA"/>
    <property type="match status" value="1"/>
</dbReference>
<organism evidence="4 5">
    <name type="scientific">Methanoregula boonei (strain DSM 21154 / JCM 14090 / 6A8)</name>
    <dbReference type="NCBI Taxonomy" id="456442"/>
    <lineage>
        <taxon>Archaea</taxon>
        <taxon>Methanobacteriati</taxon>
        <taxon>Methanobacteriota</taxon>
        <taxon>Stenosarchaea group</taxon>
        <taxon>Methanomicrobia</taxon>
        <taxon>Methanomicrobiales</taxon>
        <taxon>Methanoregulaceae</taxon>
        <taxon>Methanoregula</taxon>
    </lineage>
</organism>
<evidence type="ECO:0000256" key="3">
    <source>
        <dbReference type="ARBA" id="ARBA00022840"/>
    </source>
</evidence>
<dbReference type="GeneID" id="5410573"/>
<keyword evidence="1" id="KW-0235">DNA replication</keyword>
<dbReference type="PANTHER" id="PTHR11669">
    <property type="entry name" value="REPLICATION FACTOR C / DNA POLYMERASE III GAMMA-TAU SUBUNIT"/>
    <property type="match status" value="1"/>
</dbReference>
<keyword evidence="2" id="KW-0547">Nucleotide-binding</keyword>
<gene>
    <name evidence="4" type="ordered locus">Mboo_1664</name>
</gene>
<dbReference type="eggNOG" id="arCOG00469">
    <property type="taxonomic scope" value="Archaea"/>
</dbReference>
<sequence length="331" mass="36304">MLWTERYRPSQFSDIVGQDRVTALLTSCAASKNAPHLLLAGPHGTGKSAAIRCFAGELYGENWEANTTIFQTADIFSQGKKVFEEDERYAHLYQKGQSLIVNFKYILKWYASMRPLDAGFKLMVFEDAHALSRDAQQGLRRIMERYSSTCRFVFSTTNPSAIIPAISSRCLPLFFAPLPAHVIAAQLRSIRVRETQGMQAACTDDDIELIAEAAQGDLRRGILLLQAVSGAGTCNGLAALSQSETETVAAGAILLIRDGDVRGGIRQLEALMIDYGLSGREVLSEIRSVARREYNHPLLATALAGADARLGHANNEYVQIDAFATGLKEIF</sequence>
<dbReference type="RefSeq" id="WP_012107227.1">
    <property type="nucleotide sequence ID" value="NC_009712.1"/>
</dbReference>